<protein>
    <submittedName>
        <fullName evidence="1">Uncharacterized protein</fullName>
    </submittedName>
</protein>
<reference evidence="1 2" key="1">
    <citation type="submission" date="2022-09" db="EMBL/GenBank/DDBJ databases">
        <authorList>
            <person name="Palmer J.M."/>
        </authorList>
    </citation>
    <scope>NUCLEOTIDE SEQUENCE [LARGE SCALE GENOMIC DNA]</scope>
    <source>
        <strain evidence="1 2">DSM 7382</strain>
    </source>
</reference>
<accession>A0AAW0FTJ6</accession>
<proteinExistence type="predicted"/>
<dbReference type="EMBL" id="JASBNA010000035">
    <property type="protein sequence ID" value="KAK7682622.1"/>
    <property type="molecule type" value="Genomic_DNA"/>
</dbReference>
<keyword evidence="2" id="KW-1185">Reference proteome</keyword>
<gene>
    <name evidence="1" type="ORF">QCA50_014422</name>
</gene>
<name>A0AAW0FTJ6_9APHY</name>
<comment type="caution">
    <text evidence="1">The sequence shown here is derived from an EMBL/GenBank/DDBJ whole genome shotgun (WGS) entry which is preliminary data.</text>
</comment>
<dbReference type="Proteomes" id="UP001385951">
    <property type="component" value="Unassembled WGS sequence"/>
</dbReference>
<evidence type="ECO:0000313" key="1">
    <source>
        <dbReference type="EMBL" id="KAK7682622.1"/>
    </source>
</evidence>
<organism evidence="1 2">
    <name type="scientific">Cerrena zonata</name>
    <dbReference type="NCBI Taxonomy" id="2478898"/>
    <lineage>
        <taxon>Eukaryota</taxon>
        <taxon>Fungi</taxon>
        <taxon>Dikarya</taxon>
        <taxon>Basidiomycota</taxon>
        <taxon>Agaricomycotina</taxon>
        <taxon>Agaricomycetes</taxon>
        <taxon>Polyporales</taxon>
        <taxon>Cerrenaceae</taxon>
        <taxon>Cerrena</taxon>
    </lineage>
</organism>
<evidence type="ECO:0000313" key="2">
    <source>
        <dbReference type="Proteomes" id="UP001385951"/>
    </source>
</evidence>
<dbReference type="AlphaFoldDB" id="A0AAW0FTJ6"/>
<sequence length="136" mass="15265">MGFRNPLVIGSNPSFIISLQGSCYLPHGKKPDSFKLQIEIVEARAKDPEGRVYVSLFFPSPHWIADYGLVVGVRSLEGDPSHYGIPPTTYSTSVSLIEVIAAVVGNYDDGVDEYQFMLGYLRNDKYLFLKRFMPLK</sequence>